<dbReference type="SUPFAM" id="SSF52540">
    <property type="entry name" value="P-loop containing nucleoside triphosphate hydrolases"/>
    <property type="match status" value="1"/>
</dbReference>
<evidence type="ECO:0000256" key="7">
    <source>
        <dbReference type="ARBA" id="ARBA00023136"/>
    </source>
</evidence>
<dbReference type="InterPro" id="IPR003593">
    <property type="entry name" value="AAA+_ATPase"/>
</dbReference>
<keyword evidence="7" id="KW-0472">Membrane</keyword>
<dbReference type="STRING" id="564137.SAMN04488238_105160"/>
<keyword evidence="5" id="KW-0547">Nucleotide-binding</keyword>
<evidence type="ECO:0000256" key="1">
    <source>
        <dbReference type="ARBA" id="ARBA00004417"/>
    </source>
</evidence>
<comment type="subcellular location">
    <subcellularLocation>
        <location evidence="1">Cell inner membrane</location>
        <topology evidence="1">Peripheral membrane protein</topology>
    </subcellularLocation>
</comment>
<evidence type="ECO:0000313" key="10">
    <source>
        <dbReference type="Proteomes" id="UP000198539"/>
    </source>
</evidence>
<dbReference type="CDD" id="cd03257">
    <property type="entry name" value="ABC_NikE_OppD_transporters"/>
    <property type="match status" value="1"/>
</dbReference>
<dbReference type="InterPro" id="IPR003439">
    <property type="entry name" value="ABC_transporter-like_ATP-bd"/>
</dbReference>
<dbReference type="NCBIfam" id="TIGR01727">
    <property type="entry name" value="oligo_HPY"/>
    <property type="match status" value="1"/>
</dbReference>
<dbReference type="InterPro" id="IPR050388">
    <property type="entry name" value="ABC_Ni/Peptide_Import"/>
</dbReference>
<evidence type="ECO:0000256" key="2">
    <source>
        <dbReference type="ARBA" id="ARBA00005417"/>
    </source>
</evidence>
<keyword evidence="6 9" id="KW-0067">ATP-binding</keyword>
<dbReference type="GO" id="GO:0055085">
    <property type="term" value="P:transmembrane transport"/>
    <property type="evidence" value="ECO:0007669"/>
    <property type="project" value="UniProtKB-ARBA"/>
</dbReference>
<accession>A0A1H2YW71</accession>
<dbReference type="InterPro" id="IPR027417">
    <property type="entry name" value="P-loop_NTPase"/>
</dbReference>
<dbReference type="PANTHER" id="PTHR43297">
    <property type="entry name" value="OLIGOPEPTIDE TRANSPORT ATP-BINDING PROTEIN APPD"/>
    <property type="match status" value="1"/>
</dbReference>
<evidence type="ECO:0000256" key="6">
    <source>
        <dbReference type="ARBA" id="ARBA00022840"/>
    </source>
</evidence>
<dbReference type="OrthoDB" id="9782308at2"/>
<reference evidence="9 10" key="1">
    <citation type="submission" date="2016-10" db="EMBL/GenBank/DDBJ databases">
        <authorList>
            <person name="de Groot N.N."/>
        </authorList>
    </citation>
    <scope>NUCLEOTIDE SEQUENCE [LARGE SCALE GENOMIC DNA]</scope>
    <source>
        <strain evidence="9 10">CGMCC 1.8894</strain>
    </source>
</reference>
<dbReference type="GO" id="GO:0016887">
    <property type="term" value="F:ATP hydrolysis activity"/>
    <property type="evidence" value="ECO:0007669"/>
    <property type="project" value="InterPro"/>
</dbReference>
<dbReference type="Pfam" id="PF00005">
    <property type="entry name" value="ABC_tran"/>
    <property type="match status" value="1"/>
</dbReference>
<evidence type="ECO:0000259" key="8">
    <source>
        <dbReference type="PROSITE" id="PS50893"/>
    </source>
</evidence>
<name>A0A1H2YW71_9RHOB</name>
<sequence length="345" mass="37663">MSVELLKIRDLKVDIPLANGMLHPVRRVDLEVARGETLAIVGESGCGKSLTALAVMGLLPRAARPTVAQHIFDGKDLAQASDRQWRRLRGDRVSMIFQDPMTALDPCYTIGNQMCEILRQHRRISRKAAMARALDLLTRVGIPSPEDRLRQYPHQLSGGLRQRVVIAMALLCEPDLIIADEPTTALDVTIQAQILRLLKDIQQEMGLGLIIITHDLGVVAGVADRIIVMYGGEVVESGTCDQILSGPLHPYTEGLLQSLPRPGETQPGDDLGFIPGVVPRQTGPRDSCGFAGRCPYAQPVCTQEAVPMRDVANPGAAPHSMRCVLTPDTTARDPDIWTRLNEETA</sequence>
<proteinExistence type="inferred from homology"/>
<dbReference type="RefSeq" id="WP_092888678.1">
    <property type="nucleotide sequence ID" value="NZ_CP061502.1"/>
</dbReference>
<evidence type="ECO:0000256" key="5">
    <source>
        <dbReference type="ARBA" id="ARBA00022741"/>
    </source>
</evidence>
<dbReference type="Proteomes" id="UP000198539">
    <property type="component" value="Unassembled WGS sequence"/>
</dbReference>
<keyword evidence="3" id="KW-0813">Transport</keyword>
<dbReference type="PANTHER" id="PTHR43297:SF2">
    <property type="entry name" value="DIPEPTIDE TRANSPORT ATP-BINDING PROTEIN DPPD"/>
    <property type="match status" value="1"/>
</dbReference>
<gene>
    <name evidence="9" type="ORF">SAMN04488238_105160</name>
</gene>
<dbReference type="SMART" id="SM00382">
    <property type="entry name" value="AAA"/>
    <property type="match status" value="1"/>
</dbReference>
<keyword evidence="10" id="KW-1185">Reference proteome</keyword>
<feature type="domain" description="ABC transporter" evidence="8">
    <location>
        <begin position="6"/>
        <end position="256"/>
    </location>
</feature>
<dbReference type="InterPro" id="IPR013563">
    <property type="entry name" value="Oligopep_ABC_C"/>
</dbReference>
<protein>
    <submittedName>
        <fullName evidence="9">Peptide/nickel transport system ATP-binding protein</fullName>
    </submittedName>
</protein>
<dbReference type="FunFam" id="3.40.50.300:FF:000016">
    <property type="entry name" value="Oligopeptide ABC transporter ATP-binding component"/>
    <property type="match status" value="1"/>
</dbReference>
<comment type="similarity">
    <text evidence="2">Belongs to the ABC transporter superfamily.</text>
</comment>
<dbReference type="AlphaFoldDB" id="A0A1H2YW71"/>
<dbReference type="GO" id="GO:0015833">
    <property type="term" value="P:peptide transport"/>
    <property type="evidence" value="ECO:0007669"/>
    <property type="project" value="InterPro"/>
</dbReference>
<dbReference type="PROSITE" id="PS50893">
    <property type="entry name" value="ABC_TRANSPORTER_2"/>
    <property type="match status" value="1"/>
</dbReference>
<dbReference type="GO" id="GO:0005524">
    <property type="term" value="F:ATP binding"/>
    <property type="evidence" value="ECO:0007669"/>
    <property type="project" value="UniProtKB-KW"/>
</dbReference>
<dbReference type="GO" id="GO:0005886">
    <property type="term" value="C:plasma membrane"/>
    <property type="evidence" value="ECO:0007669"/>
    <property type="project" value="UniProtKB-SubCell"/>
</dbReference>
<dbReference type="Gene3D" id="3.40.50.300">
    <property type="entry name" value="P-loop containing nucleotide triphosphate hydrolases"/>
    <property type="match status" value="1"/>
</dbReference>
<dbReference type="EMBL" id="FNOM01000005">
    <property type="protein sequence ID" value="SDX09423.1"/>
    <property type="molecule type" value="Genomic_DNA"/>
</dbReference>
<organism evidence="9 10">
    <name type="scientific">Roseicitreum antarcticum</name>
    <dbReference type="NCBI Taxonomy" id="564137"/>
    <lineage>
        <taxon>Bacteria</taxon>
        <taxon>Pseudomonadati</taxon>
        <taxon>Pseudomonadota</taxon>
        <taxon>Alphaproteobacteria</taxon>
        <taxon>Rhodobacterales</taxon>
        <taxon>Paracoccaceae</taxon>
        <taxon>Roseicitreum</taxon>
    </lineage>
</organism>
<evidence type="ECO:0000256" key="4">
    <source>
        <dbReference type="ARBA" id="ARBA00022475"/>
    </source>
</evidence>
<dbReference type="Pfam" id="PF08352">
    <property type="entry name" value="oligo_HPY"/>
    <property type="match status" value="1"/>
</dbReference>
<evidence type="ECO:0000313" key="9">
    <source>
        <dbReference type="EMBL" id="SDX09423.1"/>
    </source>
</evidence>
<evidence type="ECO:0000256" key="3">
    <source>
        <dbReference type="ARBA" id="ARBA00022448"/>
    </source>
</evidence>
<keyword evidence="4" id="KW-1003">Cell membrane</keyword>